<dbReference type="KEGG" id="sxa:FMM02_07390"/>
<name>A0A516ISB3_9SPHN</name>
<dbReference type="PANTHER" id="PTHR35006">
    <property type="entry name" value="GLYOXALASE FAMILY PROTEIN (AFU_ORTHOLOGUE AFUA_5G14830)"/>
    <property type="match status" value="1"/>
</dbReference>
<gene>
    <name evidence="2" type="ORF">FMM02_07390</name>
</gene>
<dbReference type="Proteomes" id="UP000321857">
    <property type="component" value="Chromosome"/>
</dbReference>
<dbReference type="EMBL" id="CP041659">
    <property type="protein sequence ID" value="QDP19793.1"/>
    <property type="molecule type" value="Genomic_DNA"/>
</dbReference>
<dbReference type="PANTHER" id="PTHR35006:SF1">
    <property type="entry name" value="BLL2941 PROTEIN"/>
    <property type="match status" value="1"/>
</dbReference>
<dbReference type="InterPro" id="IPR029068">
    <property type="entry name" value="Glyas_Bleomycin-R_OHBP_Dase"/>
</dbReference>
<evidence type="ECO:0000259" key="1">
    <source>
        <dbReference type="PROSITE" id="PS51819"/>
    </source>
</evidence>
<organism evidence="2 3">
    <name type="scientific">Sphingomonas xanthus</name>
    <dbReference type="NCBI Taxonomy" id="2594473"/>
    <lineage>
        <taxon>Bacteria</taxon>
        <taxon>Pseudomonadati</taxon>
        <taxon>Pseudomonadota</taxon>
        <taxon>Alphaproteobacteria</taxon>
        <taxon>Sphingomonadales</taxon>
        <taxon>Sphingomonadaceae</taxon>
        <taxon>Sphingomonas</taxon>
    </lineage>
</organism>
<dbReference type="Gene3D" id="3.10.180.10">
    <property type="entry name" value="2,3-Dihydroxybiphenyl 1,2-Dioxygenase, domain 1"/>
    <property type="match status" value="1"/>
</dbReference>
<accession>A0A516ISB3</accession>
<protein>
    <submittedName>
        <fullName evidence="2">VOC family protein</fullName>
    </submittedName>
</protein>
<reference evidence="2 3" key="1">
    <citation type="submission" date="2019-07" db="EMBL/GenBank/DDBJ databases">
        <title>Sphingomonas AE3 Genome sequencing and assembly.</title>
        <authorList>
            <person name="Kim H."/>
        </authorList>
    </citation>
    <scope>NUCLEOTIDE SEQUENCE [LARGE SCALE GENOMIC DNA]</scope>
    <source>
        <strain evidence="2 3">AE3</strain>
    </source>
</reference>
<dbReference type="RefSeq" id="WP_147494242.1">
    <property type="nucleotide sequence ID" value="NZ_CP041659.1"/>
</dbReference>
<dbReference type="InterPro" id="IPR037523">
    <property type="entry name" value="VOC_core"/>
</dbReference>
<feature type="domain" description="VOC" evidence="1">
    <location>
        <begin position="1"/>
        <end position="123"/>
    </location>
</feature>
<dbReference type="OrthoDB" id="9807407at2"/>
<dbReference type="PROSITE" id="PS51819">
    <property type="entry name" value="VOC"/>
    <property type="match status" value="1"/>
</dbReference>
<dbReference type="InterPro" id="IPR004360">
    <property type="entry name" value="Glyas_Fos-R_dOase_dom"/>
</dbReference>
<dbReference type="Pfam" id="PF00903">
    <property type="entry name" value="Glyoxalase"/>
    <property type="match status" value="1"/>
</dbReference>
<dbReference type="SUPFAM" id="SSF54593">
    <property type="entry name" value="Glyoxalase/Bleomycin resistance protein/Dihydroxybiphenyl dioxygenase"/>
    <property type="match status" value="1"/>
</dbReference>
<keyword evidence="3" id="KW-1185">Reference proteome</keyword>
<dbReference type="CDD" id="cd07262">
    <property type="entry name" value="VOC_like"/>
    <property type="match status" value="1"/>
</dbReference>
<sequence>MFSHVMLGCSDREKARQFYNATMGALGHGPGQDFGKSDWWMTREGALGVGQPLDGEPCSHGNGTTIGLRASSAEQVDAWHAAGLANGGTAIEDPPGVRDAGFGKMYLAYLRDPDGNKLCGFYRMPKE</sequence>
<evidence type="ECO:0000313" key="3">
    <source>
        <dbReference type="Proteomes" id="UP000321857"/>
    </source>
</evidence>
<evidence type="ECO:0000313" key="2">
    <source>
        <dbReference type="EMBL" id="QDP19793.1"/>
    </source>
</evidence>
<proteinExistence type="predicted"/>
<dbReference type="AlphaFoldDB" id="A0A516ISB3"/>